<organism evidence="8 9">
    <name type="scientific">Rhinolophus ferrumequinum</name>
    <name type="common">Greater horseshoe bat</name>
    <dbReference type="NCBI Taxonomy" id="59479"/>
    <lineage>
        <taxon>Eukaryota</taxon>
        <taxon>Metazoa</taxon>
        <taxon>Chordata</taxon>
        <taxon>Craniata</taxon>
        <taxon>Vertebrata</taxon>
        <taxon>Euteleostomi</taxon>
        <taxon>Mammalia</taxon>
        <taxon>Eutheria</taxon>
        <taxon>Laurasiatheria</taxon>
        <taxon>Chiroptera</taxon>
        <taxon>Yinpterochiroptera</taxon>
        <taxon>Rhinolophoidea</taxon>
        <taxon>Rhinolophidae</taxon>
        <taxon>Rhinolophinae</taxon>
        <taxon>Rhinolophus</taxon>
    </lineage>
</organism>
<dbReference type="Pfam" id="PF13895">
    <property type="entry name" value="Ig_2"/>
    <property type="match status" value="1"/>
</dbReference>
<keyword evidence="5" id="KW-1133">Transmembrane helix</keyword>
<dbReference type="GO" id="GO:0005886">
    <property type="term" value="C:plasma membrane"/>
    <property type="evidence" value="ECO:0007669"/>
    <property type="project" value="TreeGrafter"/>
</dbReference>
<dbReference type="InterPro" id="IPR003599">
    <property type="entry name" value="Ig_sub"/>
</dbReference>
<keyword evidence="3" id="KW-0393">Immunoglobulin domain</keyword>
<name>A0A7J7SLP3_RHIFE</name>
<keyword evidence="5 8" id="KW-0812">Transmembrane</keyword>
<dbReference type="SMART" id="SM00409">
    <property type="entry name" value="IG"/>
    <property type="match status" value="1"/>
</dbReference>
<dbReference type="Gene3D" id="2.60.40.10">
    <property type="entry name" value="Immunoglobulins"/>
    <property type="match status" value="1"/>
</dbReference>
<keyword evidence="1 6" id="KW-0732">Signal</keyword>
<dbReference type="FunFam" id="2.60.40.10:FF:000049">
    <property type="entry name" value="Leukocyte immunoglobulin-like receptor subfamily B member 1"/>
    <property type="match status" value="1"/>
</dbReference>
<feature type="region of interest" description="Disordered" evidence="4">
    <location>
        <begin position="165"/>
        <end position="234"/>
    </location>
</feature>
<dbReference type="EMBL" id="JACAGC010000022">
    <property type="protein sequence ID" value="KAF6289341.1"/>
    <property type="molecule type" value="Genomic_DNA"/>
</dbReference>
<evidence type="ECO:0000256" key="1">
    <source>
        <dbReference type="ARBA" id="ARBA00022729"/>
    </source>
</evidence>
<evidence type="ECO:0000256" key="5">
    <source>
        <dbReference type="SAM" id="Phobius"/>
    </source>
</evidence>
<feature type="chain" id="PRO_5029718759" evidence="6">
    <location>
        <begin position="17"/>
        <end position="234"/>
    </location>
</feature>
<proteinExistence type="predicted"/>
<reference evidence="8 9" key="1">
    <citation type="journal article" date="2020" name="Nature">
        <title>Six reference-quality genomes reveal evolution of bat adaptations.</title>
        <authorList>
            <person name="Jebb D."/>
            <person name="Huang Z."/>
            <person name="Pippel M."/>
            <person name="Hughes G.M."/>
            <person name="Lavrichenko K."/>
            <person name="Devanna P."/>
            <person name="Winkler S."/>
            <person name="Jermiin L.S."/>
            <person name="Skirmuntt E.C."/>
            <person name="Katzourakis A."/>
            <person name="Burkitt-Gray L."/>
            <person name="Ray D.A."/>
            <person name="Sullivan K.A.M."/>
            <person name="Roscito J.G."/>
            <person name="Kirilenko B.M."/>
            <person name="Davalos L.M."/>
            <person name="Corthals A.P."/>
            <person name="Power M.L."/>
            <person name="Jones G."/>
            <person name="Ransome R.D."/>
            <person name="Dechmann D.K.N."/>
            <person name="Locatelli A.G."/>
            <person name="Puechmaille S.J."/>
            <person name="Fedrigo O."/>
            <person name="Jarvis E.D."/>
            <person name="Hiller M."/>
            <person name="Vernes S.C."/>
            <person name="Myers E.W."/>
            <person name="Teeling E.C."/>
        </authorList>
    </citation>
    <scope>NUCLEOTIDE SEQUENCE [LARGE SCALE GENOMIC DNA]</scope>
    <source>
        <strain evidence="8">MRhiFer1</strain>
        <tissue evidence="8">Lung</tissue>
    </source>
</reference>
<evidence type="ECO:0000256" key="3">
    <source>
        <dbReference type="ARBA" id="ARBA00023319"/>
    </source>
</evidence>
<dbReference type="AlphaFoldDB" id="A0A7J7SLP3"/>
<dbReference type="PANTHER" id="PTHR11738:SF180">
    <property type="entry name" value="V-SET AND TRANSMEMBRANE DOMAIN-CONTAINING PROTEIN 1"/>
    <property type="match status" value="1"/>
</dbReference>
<evidence type="ECO:0000256" key="6">
    <source>
        <dbReference type="SAM" id="SignalP"/>
    </source>
</evidence>
<keyword evidence="2" id="KW-1015">Disulfide bond</keyword>
<protein>
    <submittedName>
        <fullName evidence="8">V-set and transmembrane domain containing 1</fullName>
    </submittedName>
</protein>
<dbReference type="InterPro" id="IPR050412">
    <property type="entry name" value="Ig-like_Receptors_ImmuneReg"/>
</dbReference>
<evidence type="ECO:0000313" key="8">
    <source>
        <dbReference type="EMBL" id="KAF6289341.1"/>
    </source>
</evidence>
<comment type="caution">
    <text evidence="8">The sequence shown here is derived from an EMBL/GenBank/DDBJ whole genome shotgun (WGS) entry which is preliminary data.</text>
</comment>
<accession>A0A7J7SLP3</accession>
<feature type="compositionally biased region" description="Low complexity" evidence="4">
    <location>
        <begin position="210"/>
        <end position="224"/>
    </location>
</feature>
<dbReference type="OrthoDB" id="9837241at2759"/>
<dbReference type="InterPro" id="IPR013783">
    <property type="entry name" value="Ig-like_fold"/>
</dbReference>
<feature type="signal peptide" evidence="6">
    <location>
        <begin position="1"/>
        <end position="16"/>
    </location>
</feature>
<dbReference type="InterPro" id="IPR036179">
    <property type="entry name" value="Ig-like_dom_sf"/>
</dbReference>
<dbReference type="PANTHER" id="PTHR11738">
    <property type="entry name" value="MHC CLASS I NK CELL RECEPTOR"/>
    <property type="match status" value="1"/>
</dbReference>
<keyword evidence="5" id="KW-0472">Membrane</keyword>
<evidence type="ECO:0000259" key="7">
    <source>
        <dbReference type="SMART" id="SM00409"/>
    </source>
</evidence>
<evidence type="ECO:0000256" key="2">
    <source>
        <dbReference type="ARBA" id="ARBA00023157"/>
    </source>
</evidence>
<feature type="transmembrane region" description="Helical" evidence="5">
    <location>
        <begin position="135"/>
        <end position="157"/>
    </location>
</feature>
<sequence length="234" mass="25754">MVIGFLSLLCVGLCLGYEHEQKNEKLPKPSLSALPRSVVERSSNVTLKCQCHFQNVTFMLGKLQDSGYEKEQSSAGHDAEFLLMNLEPKNAGTYFCAYKITGSHEWSEKSEHLQLVVTDGHDGPGASSIKTDTRIIFVTTFSCLIIFLLFPSVFLIYRCTQHGSSHEESNKRTSHSKFPQQEASDLSRPERVSLSTEDPQEGTYADLNTEAPSEAASVPAEEPPGSCECATLTA</sequence>
<dbReference type="Proteomes" id="UP000585614">
    <property type="component" value="Unassembled WGS sequence"/>
</dbReference>
<dbReference type="SUPFAM" id="SSF48726">
    <property type="entry name" value="Immunoglobulin"/>
    <property type="match status" value="1"/>
</dbReference>
<evidence type="ECO:0000256" key="4">
    <source>
        <dbReference type="SAM" id="MobiDB-lite"/>
    </source>
</evidence>
<dbReference type="GO" id="GO:0002764">
    <property type="term" value="P:immune response-regulating signaling pathway"/>
    <property type="evidence" value="ECO:0007669"/>
    <property type="project" value="TreeGrafter"/>
</dbReference>
<feature type="domain" description="Immunoglobulin" evidence="7">
    <location>
        <begin position="34"/>
        <end position="118"/>
    </location>
</feature>
<gene>
    <name evidence="8" type="ORF">mRhiFer1_018234</name>
</gene>
<evidence type="ECO:0000313" key="9">
    <source>
        <dbReference type="Proteomes" id="UP000585614"/>
    </source>
</evidence>